<evidence type="ECO:0000313" key="2">
    <source>
        <dbReference type="Proteomes" id="UP001165960"/>
    </source>
</evidence>
<reference evidence="1" key="1">
    <citation type="submission" date="2022-04" db="EMBL/GenBank/DDBJ databases">
        <title>Genome of the entomopathogenic fungus Entomophthora muscae.</title>
        <authorList>
            <person name="Elya C."/>
            <person name="Lovett B.R."/>
            <person name="Lee E."/>
            <person name="Macias A.M."/>
            <person name="Hajek A.E."/>
            <person name="De Bivort B.L."/>
            <person name="Kasson M.T."/>
            <person name="De Fine Licht H.H."/>
            <person name="Stajich J.E."/>
        </authorList>
    </citation>
    <scope>NUCLEOTIDE SEQUENCE</scope>
    <source>
        <strain evidence="1">Berkeley</strain>
    </source>
</reference>
<evidence type="ECO:0000313" key="1">
    <source>
        <dbReference type="EMBL" id="KAJ9077767.1"/>
    </source>
</evidence>
<dbReference type="EMBL" id="QTSX02002179">
    <property type="protein sequence ID" value="KAJ9077767.1"/>
    <property type="molecule type" value="Genomic_DNA"/>
</dbReference>
<dbReference type="Proteomes" id="UP001165960">
    <property type="component" value="Unassembled WGS sequence"/>
</dbReference>
<name>A0ACC2TT33_9FUNG</name>
<proteinExistence type="predicted"/>
<protein>
    <submittedName>
        <fullName evidence="1">Uncharacterized protein</fullName>
    </submittedName>
</protein>
<gene>
    <name evidence="1" type="ORF">DSO57_1013415</name>
</gene>
<comment type="caution">
    <text evidence="1">The sequence shown here is derived from an EMBL/GenBank/DDBJ whole genome shotgun (WGS) entry which is preliminary data.</text>
</comment>
<keyword evidence="2" id="KW-1185">Reference proteome</keyword>
<organism evidence="1 2">
    <name type="scientific">Entomophthora muscae</name>
    <dbReference type="NCBI Taxonomy" id="34485"/>
    <lineage>
        <taxon>Eukaryota</taxon>
        <taxon>Fungi</taxon>
        <taxon>Fungi incertae sedis</taxon>
        <taxon>Zoopagomycota</taxon>
        <taxon>Entomophthoromycotina</taxon>
        <taxon>Entomophthoromycetes</taxon>
        <taxon>Entomophthorales</taxon>
        <taxon>Entomophthoraceae</taxon>
        <taxon>Entomophthora</taxon>
    </lineage>
</organism>
<accession>A0ACC2TT33</accession>
<sequence length="395" mass="43764">MSRFTSDNPFSGPLEDGASIHSRSDPFNSTSNVSLSPQAYQHQNQISQNPHEANFAENIKNLRELFPTVDAEIVEVLLQNNQNQFEKTLNELLALSDPSYIPPTTNSLAIDPQTQNQVLSDEEYAKALQDQETGIQTDQSKADEDYARAILAAEQGHLEDLKMSKNLRSLSLYDSAGSGNDPSYRRQEPANEGSSSSLVNLVEKSKRKIIGIFGKNKDNGQTSIPEQPTSLLNPNTYRRQSNPYSDDDERHQSNQFNNFDVHQEVRLERRCASPIQSGQEFHKRTELSSPPVLIDLLGDDPPEMMNPIAPVSHISSNNSFPVSRANENTVISTGVHQSQAWQIPNQSTAVPQPNQSSSFSPERSNNPFMTDDFGAGHVSSNSAKPAASRNLNPFE</sequence>